<dbReference type="InterPro" id="IPR000182">
    <property type="entry name" value="GNAT_dom"/>
</dbReference>
<sequence>MTTTLFSNFIRHQQVEAAWRKVEGRWQVMPVVFVDDWNSNDYRVLVEHLKNTLLTGGMVYGAFADGVLKGFASIEANPLGSKREYRDLTSLHVSEDMRGYGVGRRLFAMAAAWAKVQGAAKLYISAHSAVETQAFYKAMGCVEAAEYNRQHVEAEPFDCQLEYVIEEG</sequence>
<dbReference type="EMBL" id="VBWP01000006">
    <property type="protein sequence ID" value="TLG73012.1"/>
    <property type="molecule type" value="Genomic_DNA"/>
</dbReference>
<proteinExistence type="predicted"/>
<evidence type="ECO:0000313" key="3">
    <source>
        <dbReference type="Proteomes" id="UP000306912"/>
    </source>
</evidence>
<gene>
    <name evidence="2" type="ORF">FEZ08_07525</name>
</gene>
<dbReference type="SUPFAM" id="SSF55729">
    <property type="entry name" value="Acyl-CoA N-acyltransferases (Nat)"/>
    <property type="match status" value="1"/>
</dbReference>
<dbReference type="AlphaFoldDB" id="A0A5R8QD40"/>
<dbReference type="Proteomes" id="UP000306912">
    <property type="component" value="Unassembled WGS sequence"/>
</dbReference>
<dbReference type="InParanoid" id="A0A5R8QD40"/>
<evidence type="ECO:0000313" key="2">
    <source>
        <dbReference type="EMBL" id="TLG73012.1"/>
    </source>
</evidence>
<reference evidence="2 3" key="1">
    <citation type="submission" date="2019-05" db="EMBL/GenBank/DDBJ databases">
        <title>Culicoidintestinum kansasii gen. nov., sp. nov. from the gastrointestinal tract of the biting midge, Culicoides sonorensis.</title>
        <authorList>
            <person name="Neupane S."/>
            <person name="Ghosh A."/>
            <person name="Gunther S."/>
            <person name="Martin K."/>
            <person name="Zurek L."/>
        </authorList>
    </citation>
    <scope>NUCLEOTIDE SEQUENCE [LARGE SCALE GENOMIC DNA]</scope>
    <source>
        <strain evidence="2 3">CS-1</strain>
    </source>
</reference>
<dbReference type="CDD" id="cd04301">
    <property type="entry name" value="NAT_SF"/>
    <property type="match status" value="1"/>
</dbReference>
<dbReference type="InterPro" id="IPR016181">
    <property type="entry name" value="Acyl_CoA_acyltransferase"/>
</dbReference>
<keyword evidence="3" id="KW-1185">Reference proteome</keyword>
<keyword evidence="2" id="KW-0808">Transferase</keyword>
<dbReference type="OrthoDB" id="8116556at2"/>
<name>A0A5R8QD40_9FIRM</name>
<dbReference type="PROSITE" id="PS51186">
    <property type="entry name" value="GNAT"/>
    <property type="match status" value="1"/>
</dbReference>
<dbReference type="GO" id="GO:0016747">
    <property type="term" value="F:acyltransferase activity, transferring groups other than amino-acyl groups"/>
    <property type="evidence" value="ECO:0007669"/>
    <property type="project" value="InterPro"/>
</dbReference>
<dbReference type="Pfam" id="PF00583">
    <property type="entry name" value="Acetyltransf_1"/>
    <property type="match status" value="1"/>
</dbReference>
<comment type="caution">
    <text evidence="2">The sequence shown here is derived from an EMBL/GenBank/DDBJ whole genome shotgun (WGS) entry which is preliminary data.</text>
</comment>
<organism evidence="2 3">
    <name type="scientific">Culicoidibacter larvae</name>
    <dbReference type="NCBI Taxonomy" id="2579976"/>
    <lineage>
        <taxon>Bacteria</taxon>
        <taxon>Bacillati</taxon>
        <taxon>Bacillota</taxon>
        <taxon>Culicoidibacteria</taxon>
        <taxon>Culicoidibacterales</taxon>
        <taxon>Culicoidibacteraceae</taxon>
        <taxon>Culicoidibacter</taxon>
    </lineage>
</organism>
<dbReference type="Gene3D" id="3.40.630.30">
    <property type="match status" value="1"/>
</dbReference>
<feature type="domain" description="N-acetyltransferase" evidence="1">
    <location>
        <begin position="10"/>
        <end position="162"/>
    </location>
</feature>
<accession>A0A5R8QD40</accession>
<evidence type="ECO:0000259" key="1">
    <source>
        <dbReference type="PROSITE" id="PS51186"/>
    </source>
</evidence>
<protein>
    <submittedName>
        <fullName evidence="2">GNAT family N-acetyltransferase</fullName>
    </submittedName>
</protein>